<dbReference type="RefSeq" id="WP_055230486.1">
    <property type="nucleotide sequence ID" value="NZ_CATVZQ010000003.1"/>
</dbReference>
<accession>A0A174AAV0</accession>
<sequence length="350" mass="38155">MQTKVVKIDSANIDDAAMKEACDLIRAGELVAFPTETVYGLGADALHPEASKKIYAAKGRPSDNPLIVHISKFEDLVSIAREVPPQAKKLADAFWPGPLTMIVWKNDRVPYETTGGMDTVAIRMPKHPVALRLIEGSGCLIAAPSANTSGKPSPTEASHVALDMDGRIPMILDGGPVGIGIESTIVDLSEETPMILRPGYITQEMLQEVLGEKVCMDPGIIASDSTRKPKAPGMKYKHYAPKADLVLVEGETDKVVARINELVREKQQLGQKVGVIATDETFLRYEADHVVSIGAREDEDAIARHLYKILREFDDWNVDAIYSESFATPRIGQAIMNRLLKAAGHQVIPV</sequence>
<protein>
    <recommendedName>
        <fullName evidence="4 13">Threonylcarbamoyl-AMP synthase</fullName>
        <shortName evidence="13">TC-AMP synthase</shortName>
        <ecNumber evidence="3 13">2.7.7.87</ecNumber>
    </recommendedName>
    <alternativeName>
        <fullName evidence="11 13">L-threonylcarbamoyladenylate synthase</fullName>
    </alternativeName>
</protein>
<keyword evidence="8 13" id="KW-0548">Nucleotidyltransferase</keyword>
<name>A0A174AAV0_9FIRM</name>
<dbReference type="InterPro" id="IPR005145">
    <property type="entry name" value="Sua5_C"/>
</dbReference>
<dbReference type="PANTHER" id="PTHR17490:SF16">
    <property type="entry name" value="THREONYLCARBAMOYL-AMP SYNTHASE"/>
    <property type="match status" value="1"/>
</dbReference>
<evidence type="ECO:0000259" key="15">
    <source>
        <dbReference type="PROSITE" id="PS51163"/>
    </source>
</evidence>
<feature type="binding site" evidence="14">
    <location>
        <position position="64"/>
    </location>
    <ligand>
        <name>ATP</name>
        <dbReference type="ChEBI" id="CHEBI:30616"/>
    </ligand>
</feature>
<dbReference type="InterPro" id="IPR006070">
    <property type="entry name" value="Sua5-like_dom"/>
</dbReference>
<dbReference type="GO" id="GO:0000049">
    <property type="term" value="F:tRNA binding"/>
    <property type="evidence" value="ECO:0007669"/>
    <property type="project" value="TreeGrafter"/>
</dbReference>
<evidence type="ECO:0000256" key="11">
    <source>
        <dbReference type="ARBA" id="ARBA00029774"/>
    </source>
</evidence>
<feature type="binding site" evidence="14">
    <location>
        <position position="37"/>
    </location>
    <ligand>
        <name>L-threonine</name>
        <dbReference type="ChEBI" id="CHEBI:57926"/>
    </ligand>
</feature>
<keyword evidence="6 13" id="KW-0808">Transferase</keyword>
<feature type="binding site" evidence="14">
    <location>
        <position position="153"/>
    </location>
    <ligand>
        <name>ATP</name>
        <dbReference type="ChEBI" id="CHEBI:30616"/>
    </ligand>
</feature>
<keyword evidence="10 13" id="KW-0067">ATP-binding</keyword>
<dbReference type="FunFam" id="3.90.870.10:FF:000009">
    <property type="entry name" value="Threonylcarbamoyl-AMP synthase, putative"/>
    <property type="match status" value="1"/>
</dbReference>
<dbReference type="InterPro" id="IPR017945">
    <property type="entry name" value="DHBP_synth_RibB-like_a/b_dom"/>
</dbReference>
<comment type="catalytic activity">
    <reaction evidence="12 13">
        <text>L-threonine + hydrogencarbonate + ATP = L-threonylcarbamoyladenylate + diphosphate + H2O</text>
        <dbReference type="Rhea" id="RHEA:36407"/>
        <dbReference type="ChEBI" id="CHEBI:15377"/>
        <dbReference type="ChEBI" id="CHEBI:17544"/>
        <dbReference type="ChEBI" id="CHEBI:30616"/>
        <dbReference type="ChEBI" id="CHEBI:33019"/>
        <dbReference type="ChEBI" id="CHEBI:57926"/>
        <dbReference type="ChEBI" id="CHEBI:73682"/>
        <dbReference type="EC" id="2.7.7.87"/>
    </reaction>
</comment>
<dbReference type="AlphaFoldDB" id="A0A174AAV0"/>
<proteinExistence type="inferred from homology"/>
<keyword evidence="5 13" id="KW-0963">Cytoplasm</keyword>
<feature type="binding site" evidence="14">
    <location>
        <position position="143"/>
    </location>
    <ligand>
        <name>L-threonine</name>
        <dbReference type="ChEBI" id="CHEBI:57926"/>
    </ligand>
</feature>
<evidence type="ECO:0000256" key="1">
    <source>
        <dbReference type="ARBA" id="ARBA00004496"/>
    </source>
</evidence>
<dbReference type="InterPro" id="IPR010923">
    <property type="entry name" value="T(6)A37_SUA5"/>
</dbReference>
<feature type="binding site" evidence="14">
    <location>
        <position position="60"/>
    </location>
    <ligand>
        <name>ATP</name>
        <dbReference type="ChEBI" id="CHEBI:30616"/>
    </ligand>
</feature>
<comment type="subcellular location">
    <subcellularLocation>
        <location evidence="1 13">Cytoplasm</location>
    </subcellularLocation>
</comment>
<evidence type="ECO:0000256" key="4">
    <source>
        <dbReference type="ARBA" id="ARBA00015492"/>
    </source>
</evidence>
<evidence type="ECO:0000313" key="17">
    <source>
        <dbReference type="Proteomes" id="UP000266172"/>
    </source>
</evidence>
<feature type="binding site" evidence="14">
    <location>
        <position position="123"/>
    </location>
    <ligand>
        <name>L-threonine</name>
        <dbReference type="ChEBI" id="CHEBI:57926"/>
    </ligand>
</feature>
<dbReference type="Proteomes" id="UP000266172">
    <property type="component" value="Unassembled WGS sequence"/>
</dbReference>
<dbReference type="Gene3D" id="3.40.50.11030">
    <property type="entry name" value="Threonylcarbamoyl-AMP synthase, C-terminal domain"/>
    <property type="match status" value="1"/>
</dbReference>
<dbReference type="GO" id="GO:0003725">
    <property type="term" value="F:double-stranded RNA binding"/>
    <property type="evidence" value="ECO:0007669"/>
    <property type="project" value="UniProtKB-UniRule"/>
</dbReference>
<evidence type="ECO:0000256" key="8">
    <source>
        <dbReference type="ARBA" id="ARBA00022695"/>
    </source>
</evidence>
<dbReference type="Pfam" id="PF01300">
    <property type="entry name" value="Sua5_yciO_yrdC"/>
    <property type="match status" value="1"/>
</dbReference>
<dbReference type="EMBL" id="QRVL01000025">
    <property type="protein sequence ID" value="RGS36022.1"/>
    <property type="molecule type" value="Genomic_DNA"/>
</dbReference>
<dbReference type="PIRSF" id="PIRSF004930">
    <property type="entry name" value="Tln_factor_SUA5"/>
    <property type="match status" value="1"/>
</dbReference>
<evidence type="ECO:0000256" key="5">
    <source>
        <dbReference type="ARBA" id="ARBA00022490"/>
    </source>
</evidence>
<feature type="binding site" evidence="14">
    <location>
        <position position="119"/>
    </location>
    <ligand>
        <name>ATP</name>
        <dbReference type="ChEBI" id="CHEBI:30616"/>
    </ligand>
</feature>
<dbReference type="InterPro" id="IPR038385">
    <property type="entry name" value="Sua5/YwlC_C"/>
</dbReference>
<dbReference type="Gene3D" id="3.90.870.10">
    <property type="entry name" value="DHBP synthase"/>
    <property type="match status" value="1"/>
</dbReference>
<evidence type="ECO:0000256" key="6">
    <source>
        <dbReference type="ARBA" id="ARBA00022679"/>
    </source>
</evidence>
<dbReference type="GO" id="GO:0005737">
    <property type="term" value="C:cytoplasm"/>
    <property type="evidence" value="ECO:0007669"/>
    <property type="project" value="UniProtKB-SubCell"/>
</dbReference>
<evidence type="ECO:0000256" key="10">
    <source>
        <dbReference type="ARBA" id="ARBA00022840"/>
    </source>
</evidence>
<evidence type="ECO:0000256" key="3">
    <source>
        <dbReference type="ARBA" id="ARBA00012584"/>
    </source>
</evidence>
<reference evidence="16 17" key="1">
    <citation type="submission" date="2018-08" db="EMBL/GenBank/DDBJ databases">
        <title>A genome reference for cultivated species of the human gut microbiota.</title>
        <authorList>
            <person name="Zou Y."/>
            <person name="Xue W."/>
            <person name="Luo G."/>
        </authorList>
    </citation>
    <scope>NUCLEOTIDE SEQUENCE [LARGE SCALE GENOMIC DNA]</scope>
    <source>
        <strain evidence="16 17">AF22-12AC</strain>
    </source>
</reference>
<dbReference type="GO" id="GO:0061710">
    <property type="term" value="F:L-threonylcarbamoyladenylate synthase"/>
    <property type="evidence" value="ECO:0007669"/>
    <property type="project" value="UniProtKB-EC"/>
</dbReference>
<comment type="similarity">
    <text evidence="2 13">Belongs to the SUA5 family.</text>
</comment>
<feature type="binding site" evidence="14">
    <location>
        <position position="183"/>
    </location>
    <ligand>
        <name>L-threonine</name>
        <dbReference type="ChEBI" id="CHEBI:57926"/>
    </ligand>
</feature>
<keyword evidence="7 13" id="KW-0819">tRNA processing</keyword>
<dbReference type="GO" id="GO:0005524">
    <property type="term" value="F:ATP binding"/>
    <property type="evidence" value="ECO:0007669"/>
    <property type="project" value="UniProtKB-UniRule"/>
</dbReference>
<evidence type="ECO:0000256" key="2">
    <source>
        <dbReference type="ARBA" id="ARBA00007663"/>
    </source>
</evidence>
<feature type="binding site" evidence="14">
    <location>
        <position position="145"/>
    </location>
    <ligand>
        <name>ATP</name>
        <dbReference type="ChEBI" id="CHEBI:30616"/>
    </ligand>
</feature>
<dbReference type="PANTHER" id="PTHR17490">
    <property type="entry name" value="SUA5"/>
    <property type="match status" value="1"/>
</dbReference>
<dbReference type="FunFam" id="3.40.50.11030:FF:000001">
    <property type="entry name" value="Threonylcarbamoyl-AMP synthase"/>
    <property type="match status" value="1"/>
</dbReference>
<gene>
    <name evidence="16" type="ORF">DWX93_16020</name>
</gene>
<feature type="domain" description="YrdC-like" evidence="15">
    <location>
        <begin position="15"/>
        <end position="201"/>
    </location>
</feature>
<dbReference type="EC" id="2.7.7.87" evidence="3 13"/>
<comment type="caution">
    <text evidence="16">The sequence shown here is derived from an EMBL/GenBank/DDBJ whole genome shotgun (WGS) entry which is preliminary data.</text>
</comment>
<evidence type="ECO:0000256" key="9">
    <source>
        <dbReference type="ARBA" id="ARBA00022741"/>
    </source>
</evidence>
<evidence type="ECO:0000256" key="7">
    <source>
        <dbReference type="ARBA" id="ARBA00022694"/>
    </source>
</evidence>
<feature type="binding site" evidence="14">
    <location>
        <position position="197"/>
    </location>
    <ligand>
        <name>ATP</name>
        <dbReference type="ChEBI" id="CHEBI:30616"/>
    </ligand>
</feature>
<dbReference type="GO" id="GO:0008033">
    <property type="term" value="P:tRNA processing"/>
    <property type="evidence" value="ECO:0007669"/>
    <property type="project" value="UniProtKB-KW"/>
</dbReference>
<evidence type="ECO:0000256" key="13">
    <source>
        <dbReference type="PIRNR" id="PIRNR004930"/>
    </source>
</evidence>
<evidence type="ECO:0000313" key="16">
    <source>
        <dbReference type="EMBL" id="RGS36022.1"/>
    </source>
</evidence>
<comment type="function">
    <text evidence="13">Required for the formation of a threonylcarbamoyl group on adenosine at position 37 (t(6)A37) in tRNAs that read codons beginning with adenine.</text>
</comment>
<organism evidence="16 17">
    <name type="scientific">Roseburia hominis</name>
    <dbReference type="NCBI Taxonomy" id="301301"/>
    <lineage>
        <taxon>Bacteria</taxon>
        <taxon>Bacillati</taxon>
        <taxon>Bacillota</taxon>
        <taxon>Clostridia</taxon>
        <taxon>Lachnospirales</taxon>
        <taxon>Lachnospiraceae</taxon>
        <taxon>Roseburia</taxon>
    </lineage>
</organism>
<keyword evidence="9 13" id="KW-0547">Nucleotide-binding</keyword>
<dbReference type="PROSITE" id="PS51163">
    <property type="entry name" value="YRDC"/>
    <property type="match status" value="1"/>
</dbReference>
<evidence type="ECO:0000256" key="12">
    <source>
        <dbReference type="ARBA" id="ARBA00048366"/>
    </source>
</evidence>
<dbReference type="NCBIfam" id="TIGR00057">
    <property type="entry name" value="L-threonylcarbamoyladenylate synthase"/>
    <property type="match status" value="1"/>
</dbReference>
<dbReference type="SUPFAM" id="SSF55821">
    <property type="entry name" value="YrdC/RibB"/>
    <property type="match status" value="1"/>
</dbReference>
<evidence type="ECO:0000256" key="14">
    <source>
        <dbReference type="PIRSR" id="PIRSR004930-1"/>
    </source>
</evidence>
<feature type="binding site" evidence="14">
    <location>
        <position position="69"/>
    </location>
    <ligand>
        <name>L-threonine</name>
        <dbReference type="ChEBI" id="CHEBI:57926"/>
    </ligand>
</feature>
<feature type="binding site" evidence="14">
    <location>
        <position position="239"/>
    </location>
    <ligand>
        <name>ATP</name>
        <dbReference type="ChEBI" id="CHEBI:30616"/>
    </ligand>
</feature>
<dbReference type="GO" id="GO:0006450">
    <property type="term" value="P:regulation of translational fidelity"/>
    <property type="evidence" value="ECO:0007669"/>
    <property type="project" value="TreeGrafter"/>
</dbReference>
<dbReference type="InterPro" id="IPR050156">
    <property type="entry name" value="TC-AMP_synthase_SUA5"/>
</dbReference>
<dbReference type="Pfam" id="PF03481">
    <property type="entry name" value="Sua5_C"/>
    <property type="match status" value="1"/>
</dbReference>